<comment type="caution">
    <text evidence="4">The sequence shown here is derived from an EMBL/GenBank/DDBJ whole genome shotgun (WGS) entry which is preliminary data.</text>
</comment>
<proteinExistence type="predicted"/>
<evidence type="ECO:0000256" key="2">
    <source>
        <dbReference type="SAM" id="Phobius"/>
    </source>
</evidence>
<dbReference type="GO" id="GO:0003676">
    <property type="term" value="F:nucleic acid binding"/>
    <property type="evidence" value="ECO:0007669"/>
    <property type="project" value="InterPro"/>
</dbReference>
<dbReference type="PROSITE" id="PS50174">
    <property type="entry name" value="G_PATCH"/>
    <property type="match status" value="1"/>
</dbReference>
<keyword evidence="2" id="KW-0812">Transmembrane</keyword>
<feature type="compositionally biased region" description="Pro residues" evidence="1">
    <location>
        <begin position="259"/>
        <end position="291"/>
    </location>
</feature>
<keyword evidence="5" id="KW-1185">Reference proteome</keyword>
<feature type="compositionally biased region" description="Basic residues" evidence="1">
    <location>
        <begin position="219"/>
        <end position="228"/>
    </location>
</feature>
<dbReference type="Proteomes" id="UP001445335">
    <property type="component" value="Unassembled WGS sequence"/>
</dbReference>
<feature type="domain" description="G-patch" evidence="3">
    <location>
        <begin position="79"/>
        <end position="126"/>
    </location>
</feature>
<evidence type="ECO:0000313" key="4">
    <source>
        <dbReference type="EMBL" id="KAK9826896.1"/>
    </source>
</evidence>
<accession>A0AAW1R0J6</accession>
<sequence>MAGLGAQPPAAPLLGQIEVVDARLAVGRGEEFSAARIRERQAADFGMDDEFFLPINHRANDPLETSELNITTVDTAVPESNKGFQMLRAMGWQEGRGLGRNEDGVREPVRGGVEAGLRLGVGKAEEDSFYTAAENIVRKRLEAEVQADEDEGRMRRREEQVQREERIRADVAVAQRNLFCETCHKQYKTAAELETHLSSYDHHHKKRLMELKADTAERTRHKRGRREKRRAEKEAAKLQEQIQRAQHARLAQPGAESSEPPPLPDEPPLPPPNPDPDPMPDELPPPPPPPDELSHASWPSGTDKVTLWTLSRLQSPASHGQLVCAAPGLARVLADALRLPPAEEGAQPPAWSLTRALHAVHAAENLARQLPERGGAWDAQAAVWAPPLWRLMVARAPTPDEHDDAQRKRWARLRAEARACLGSPAVAALLAPPTSPTEPQTLKGLGAKFEYQARPKEAEEGMRAWATFVRLLGPAFLRPASLGTALLKVAEGVFLSTCWGDGPLLAAFQAWGVLCEVFAGAGQLRSDKRRSLLLNPVLHALQPTRPGSFDGTQSTTCKAALQAWHVLLAAALPPLRHGDEPPASDSSGGGSSQSGRRMLRPDLLEQALEHLLAVLAPRQGHFSPLKLEPASCKGDDAPASHGAPVVRLAHSWAYLALRAPPGSAPSAAVCFAAVMAPLDPAHGCLAPLTLSLGVADALRLLLTPRSLPLPGRLHFLLESHMVPPGCAAAALRLWAHAAAALAGGLAEGSELEGDVDAAGGAAVAAVRALAWPFEALLEDAAKRRKLLALACDDEGELRRRGVMPAEELGPASAAVAASAVAAAAWSCFLRRR</sequence>
<feature type="transmembrane region" description="Helical" evidence="2">
    <location>
        <begin position="808"/>
        <end position="829"/>
    </location>
</feature>
<feature type="region of interest" description="Disordered" evidence="1">
    <location>
        <begin position="577"/>
        <end position="597"/>
    </location>
</feature>
<dbReference type="Pfam" id="PF01585">
    <property type="entry name" value="G-patch"/>
    <property type="match status" value="1"/>
</dbReference>
<dbReference type="PROSITE" id="PS00028">
    <property type="entry name" value="ZINC_FINGER_C2H2_1"/>
    <property type="match status" value="1"/>
</dbReference>
<dbReference type="AlphaFoldDB" id="A0AAW1R0J6"/>
<dbReference type="PANTHER" id="PTHR47251:SF1">
    <property type="entry name" value="FINGER DOMAIN PROTEIN, PUTATIVE (AFU_ORTHOLOGUE AFUA_3G04180)-RELATED"/>
    <property type="match status" value="1"/>
</dbReference>
<organism evidence="4 5">
    <name type="scientific">Elliptochloris bilobata</name>
    <dbReference type="NCBI Taxonomy" id="381761"/>
    <lineage>
        <taxon>Eukaryota</taxon>
        <taxon>Viridiplantae</taxon>
        <taxon>Chlorophyta</taxon>
        <taxon>core chlorophytes</taxon>
        <taxon>Trebouxiophyceae</taxon>
        <taxon>Trebouxiophyceae incertae sedis</taxon>
        <taxon>Elliptochloris clade</taxon>
        <taxon>Elliptochloris</taxon>
    </lineage>
</organism>
<gene>
    <name evidence="4" type="ORF">WJX81_006239</name>
</gene>
<evidence type="ECO:0000313" key="5">
    <source>
        <dbReference type="Proteomes" id="UP001445335"/>
    </source>
</evidence>
<keyword evidence="2" id="KW-0472">Membrane</keyword>
<dbReference type="SMART" id="SM00443">
    <property type="entry name" value="G_patch"/>
    <property type="match status" value="1"/>
</dbReference>
<dbReference type="InterPro" id="IPR013087">
    <property type="entry name" value="Znf_C2H2_type"/>
</dbReference>
<dbReference type="InterPro" id="IPR000467">
    <property type="entry name" value="G_patch_dom"/>
</dbReference>
<evidence type="ECO:0000259" key="3">
    <source>
        <dbReference type="PROSITE" id="PS50174"/>
    </source>
</evidence>
<protein>
    <recommendedName>
        <fullName evidence="3">G-patch domain-containing protein</fullName>
    </recommendedName>
</protein>
<reference evidence="4 5" key="1">
    <citation type="journal article" date="2024" name="Nat. Commun.">
        <title>Phylogenomics reveals the evolutionary origins of lichenization in chlorophyte algae.</title>
        <authorList>
            <person name="Puginier C."/>
            <person name="Libourel C."/>
            <person name="Otte J."/>
            <person name="Skaloud P."/>
            <person name="Haon M."/>
            <person name="Grisel S."/>
            <person name="Petersen M."/>
            <person name="Berrin J.G."/>
            <person name="Delaux P.M."/>
            <person name="Dal Grande F."/>
            <person name="Keller J."/>
        </authorList>
    </citation>
    <scope>NUCLEOTIDE SEQUENCE [LARGE SCALE GENOMIC DNA]</scope>
    <source>
        <strain evidence="4 5">SAG 245.80</strain>
    </source>
</reference>
<feature type="region of interest" description="Disordered" evidence="1">
    <location>
        <begin position="209"/>
        <end position="300"/>
    </location>
</feature>
<dbReference type="PANTHER" id="PTHR47251">
    <property type="entry name" value="FINGER DOMAIN PROTEIN, PUTATIVE (AFU_ORTHOLOGUE AFUA_3G04180)-RELATED"/>
    <property type="match status" value="1"/>
</dbReference>
<feature type="compositionally biased region" description="Basic and acidic residues" evidence="1">
    <location>
        <begin position="209"/>
        <end position="218"/>
    </location>
</feature>
<evidence type="ECO:0000256" key="1">
    <source>
        <dbReference type="SAM" id="MobiDB-lite"/>
    </source>
</evidence>
<dbReference type="EMBL" id="JALJOU010000061">
    <property type="protein sequence ID" value="KAK9826896.1"/>
    <property type="molecule type" value="Genomic_DNA"/>
</dbReference>
<name>A0AAW1R0J6_9CHLO</name>
<keyword evidence="2" id="KW-1133">Transmembrane helix</keyword>